<reference evidence="1 2" key="1">
    <citation type="submission" date="2017-10" db="EMBL/GenBank/DDBJ databases">
        <title>Extensive intraspecific genome diversity in a model arbuscular mycorrhizal fungus.</title>
        <authorList>
            <person name="Chen E.C.H."/>
            <person name="Morin E."/>
            <person name="Baudet D."/>
            <person name="Noel J."/>
            <person name="Ndikumana S."/>
            <person name="Charron P."/>
            <person name="St-Onge C."/>
            <person name="Giorgi J."/>
            <person name="Grigoriev I.V."/>
            <person name="Roux C."/>
            <person name="Martin F.M."/>
            <person name="Corradi N."/>
        </authorList>
    </citation>
    <scope>NUCLEOTIDE SEQUENCE [LARGE SCALE GENOMIC DNA]</scope>
    <source>
        <strain evidence="1 2">A1</strain>
    </source>
</reference>
<name>A0A2N0RUE9_9GLOM</name>
<organism evidence="1 2">
    <name type="scientific">Rhizophagus irregularis</name>
    <dbReference type="NCBI Taxonomy" id="588596"/>
    <lineage>
        <taxon>Eukaryota</taxon>
        <taxon>Fungi</taxon>
        <taxon>Fungi incertae sedis</taxon>
        <taxon>Mucoromycota</taxon>
        <taxon>Glomeromycotina</taxon>
        <taxon>Glomeromycetes</taxon>
        <taxon>Glomerales</taxon>
        <taxon>Glomeraceae</taxon>
        <taxon>Rhizophagus</taxon>
    </lineage>
</organism>
<evidence type="ECO:0000313" key="1">
    <source>
        <dbReference type="EMBL" id="PKC66947.1"/>
    </source>
</evidence>
<dbReference type="VEuPathDB" id="FungiDB:FUN_005171"/>
<dbReference type="AlphaFoldDB" id="A0A2N0RUE9"/>
<dbReference type="Proteomes" id="UP000232688">
    <property type="component" value="Unassembled WGS sequence"/>
</dbReference>
<sequence length="234" mass="27037">MTLQVISKRSCPMIVKWVSAKFADIFTVRGLMQQAREKIIFCGVILIELLIWPELVCNDNWISGWTDINSSVEPLSLSKISKYFSSQPEHEYLHIIVQRPTVTVIYNRTKKFFQWMSETVEDVTVDVENVEGAESATGRNKAQQPFHSYTFLRMNELPKHVLYSGNIIDSCIKEDVLGDVVREILRKHTASRIIRADVNEATNYLWCINLLWYLKENIITPIVNAKIEGINMNK</sequence>
<accession>A0A2N0RUE9</accession>
<proteinExistence type="predicted"/>
<dbReference type="EMBL" id="LLXH01000425">
    <property type="protein sequence ID" value="PKC66947.1"/>
    <property type="molecule type" value="Genomic_DNA"/>
</dbReference>
<dbReference type="VEuPathDB" id="FungiDB:RhiirA1_510913"/>
<evidence type="ECO:0000313" key="2">
    <source>
        <dbReference type="Proteomes" id="UP000232688"/>
    </source>
</evidence>
<comment type="caution">
    <text evidence="1">The sequence shown here is derived from an EMBL/GenBank/DDBJ whole genome shotgun (WGS) entry which is preliminary data.</text>
</comment>
<gene>
    <name evidence="1" type="ORF">RhiirA1_510913</name>
</gene>
<protein>
    <submittedName>
        <fullName evidence="1">Uncharacterized protein</fullName>
    </submittedName>
</protein>
<reference evidence="1 2" key="2">
    <citation type="submission" date="2017-10" db="EMBL/GenBank/DDBJ databases">
        <title>Genome analyses suggest a sexual origin of heterokaryosis in a supposedly ancient asexual fungus.</title>
        <authorList>
            <person name="Corradi N."/>
            <person name="Sedzielewska K."/>
            <person name="Noel J."/>
            <person name="Charron P."/>
            <person name="Farinelli L."/>
            <person name="Marton T."/>
            <person name="Kruger M."/>
            <person name="Pelin A."/>
            <person name="Brachmann A."/>
            <person name="Corradi N."/>
        </authorList>
    </citation>
    <scope>NUCLEOTIDE SEQUENCE [LARGE SCALE GENOMIC DNA]</scope>
    <source>
        <strain evidence="1 2">A1</strain>
    </source>
</reference>